<keyword evidence="2" id="KW-1185">Reference proteome</keyword>
<sequence length="52" mass="5831">MAYLIPCSCGYLIRGNTEDELIEAAFEHARTAHPHMLDTLNREALLAMAQVE</sequence>
<dbReference type="OrthoDB" id="5244574at2"/>
<comment type="caution">
    <text evidence="1">The sequence shown here is derived from an EMBL/GenBank/DDBJ whole genome shotgun (WGS) entry which is preliminary data.</text>
</comment>
<name>A0A4R6K453_9ACTN</name>
<reference evidence="1 2" key="1">
    <citation type="submission" date="2019-03" db="EMBL/GenBank/DDBJ databases">
        <title>Genomic Encyclopedia of Type Strains, Phase III (KMG-III): the genomes of soil and plant-associated and newly described type strains.</title>
        <authorList>
            <person name="Whitman W."/>
        </authorList>
    </citation>
    <scope>NUCLEOTIDE SEQUENCE [LARGE SCALE GENOMIC DNA]</scope>
    <source>
        <strain evidence="1 2">VKM Ac-2527</strain>
    </source>
</reference>
<dbReference type="Pfam" id="PF06348">
    <property type="entry name" value="DUF1059"/>
    <property type="match status" value="1"/>
</dbReference>
<dbReference type="InterPro" id="IPR009409">
    <property type="entry name" value="DUF1059"/>
</dbReference>
<dbReference type="AlphaFoldDB" id="A0A4R6K453"/>
<proteinExistence type="predicted"/>
<evidence type="ECO:0000313" key="1">
    <source>
        <dbReference type="EMBL" id="TDO44070.1"/>
    </source>
</evidence>
<dbReference type="RefSeq" id="WP_133803593.1">
    <property type="nucleotide sequence ID" value="NZ_SNWQ01000017.1"/>
</dbReference>
<accession>A0A4R6K453</accession>
<protein>
    <submittedName>
        <fullName evidence="1">Uncharacterized protein DUF1059</fullName>
    </submittedName>
</protein>
<dbReference type="EMBL" id="SNWQ01000017">
    <property type="protein sequence ID" value="TDO44070.1"/>
    <property type="molecule type" value="Genomic_DNA"/>
</dbReference>
<organism evidence="1 2">
    <name type="scientific">Kribbella caucasensis</name>
    <dbReference type="NCBI Taxonomy" id="2512215"/>
    <lineage>
        <taxon>Bacteria</taxon>
        <taxon>Bacillati</taxon>
        <taxon>Actinomycetota</taxon>
        <taxon>Actinomycetes</taxon>
        <taxon>Propionibacteriales</taxon>
        <taxon>Kribbellaceae</taxon>
        <taxon>Kribbella</taxon>
    </lineage>
</organism>
<dbReference type="Proteomes" id="UP000295388">
    <property type="component" value="Unassembled WGS sequence"/>
</dbReference>
<gene>
    <name evidence="1" type="ORF">EV643_11793</name>
</gene>
<evidence type="ECO:0000313" key="2">
    <source>
        <dbReference type="Proteomes" id="UP000295388"/>
    </source>
</evidence>